<dbReference type="AlphaFoldDB" id="A0A0W8IE71"/>
<evidence type="ECO:0000313" key="9">
    <source>
        <dbReference type="Proteomes" id="UP000054023"/>
    </source>
</evidence>
<dbReference type="EMBL" id="LQBM01000004">
    <property type="protein sequence ID" value="KUG58236.1"/>
    <property type="molecule type" value="Genomic_DNA"/>
</dbReference>
<evidence type="ECO:0000256" key="5">
    <source>
        <dbReference type="HAMAP-Rule" id="MF_01401"/>
    </source>
</evidence>
<organism evidence="7 9">
    <name type="scientific">Nesterenkonia jeotgali</name>
    <dbReference type="NCBI Taxonomy" id="317018"/>
    <lineage>
        <taxon>Bacteria</taxon>
        <taxon>Bacillati</taxon>
        <taxon>Actinomycetota</taxon>
        <taxon>Actinomycetes</taxon>
        <taxon>Micrococcales</taxon>
        <taxon>Micrococcaceae</taxon>
        <taxon>Nesterenkonia</taxon>
    </lineage>
</organism>
<proteinExistence type="inferred from homology"/>
<dbReference type="PANTHER" id="PTHR43774">
    <property type="entry name" value="PEPTIDE METHIONINE SULFOXIDE REDUCTASE"/>
    <property type="match status" value="1"/>
</dbReference>
<dbReference type="GO" id="GO:0008113">
    <property type="term" value="F:peptide-methionine (S)-S-oxide reductase activity"/>
    <property type="evidence" value="ECO:0007669"/>
    <property type="project" value="UniProtKB-UniRule"/>
</dbReference>
<dbReference type="Gene3D" id="3.30.1060.10">
    <property type="entry name" value="Peptide methionine sulphoxide reductase MsrA"/>
    <property type="match status" value="1"/>
</dbReference>
<reference evidence="8 10" key="3">
    <citation type="submission" date="2020-08" db="EMBL/GenBank/DDBJ databases">
        <title>Sequencing the genomes of 1000 actinobacteria strains.</title>
        <authorList>
            <person name="Klenk H.-P."/>
        </authorList>
    </citation>
    <scope>NUCLEOTIDE SEQUENCE [LARGE SCALE GENOMIC DNA]</scope>
    <source>
        <strain evidence="8 10">DSM 19081</strain>
    </source>
</reference>
<feature type="active site" evidence="5">
    <location>
        <position position="14"/>
    </location>
</feature>
<dbReference type="NCBIfam" id="TIGR00401">
    <property type="entry name" value="msrA"/>
    <property type="match status" value="1"/>
</dbReference>
<evidence type="ECO:0000256" key="2">
    <source>
        <dbReference type="ARBA" id="ARBA00023002"/>
    </source>
</evidence>
<dbReference type="Proteomes" id="UP000546252">
    <property type="component" value="Unassembled WGS sequence"/>
</dbReference>
<evidence type="ECO:0000313" key="7">
    <source>
        <dbReference type="EMBL" id="KUG58236.1"/>
    </source>
</evidence>
<dbReference type="STRING" id="317018.AVL63_05160"/>
<dbReference type="EC" id="1.8.4.11" evidence="5"/>
<accession>A0A0W8IE71</accession>
<comment type="similarity">
    <text evidence="1 5">Belongs to the MsrA Met sulfoxide reductase family.</text>
</comment>
<comment type="catalytic activity">
    <reaction evidence="3 5">
        <text>L-methionyl-[protein] + [thioredoxin]-disulfide + H2O = L-methionyl-(S)-S-oxide-[protein] + [thioredoxin]-dithiol</text>
        <dbReference type="Rhea" id="RHEA:14217"/>
        <dbReference type="Rhea" id="RHEA-COMP:10698"/>
        <dbReference type="Rhea" id="RHEA-COMP:10700"/>
        <dbReference type="Rhea" id="RHEA-COMP:12313"/>
        <dbReference type="Rhea" id="RHEA-COMP:12315"/>
        <dbReference type="ChEBI" id="CHEBI:15377"/>
        <dbReference type="ChEBI" id="CHEBI:16044"/>
        <dbReference type="ChEBI" id="CHEBI:29950"/>
        <dbReference type="ChEBI" id="CHEBI:44120"/>
        <dbReference type="ChEBI" id="CHEBI:50058"/>
        <dbReference type="EC" id="1.8.4.11"/>
    </reaction>
</comment>
<evidence type="ECO:0000259" key="6">
    <source>
        <dbReference type="Pfam" id="PF01625"/>
    </source>
</evidence>
<evidence type="ECO:0000313" key="10">
    <source>
        <dbReference type="Proteomes" id="UP000546252"/>
    </source>
</evidence>
<reference evidence="7" key="1">
    <citation type="submission" date="2015-12" db="EMBL/GenBank/DDBJ databases">
        <authorList>
            <person name="Shamseldin A."/>
            <person name="Moawad H."/>
            <person name="Abd El-Rahim W.M."/>
            <person name="Sadowsky M.J."/>
        </authorList>
    </citation>
    <scope>NUCLEOTIDE SEQUENCE [LARGE SCALE GENOMIC DNA]</scope>
    <source>
        <strain evidence="7">CD08_7</strain>
    </source>
</reference>
<dbReference type="SUPFAM" id="SSF55068">
    <property type="entry name" value="Peptide methionine sulfoxide reductase"/>
    <property type="match status" value="1"/>
</dbReference>
<dbReference type="InterPro" id="IPR002569">
    <property type="entry name" value="Met_Sox_Rdtase_MsrA_dom"/>
</dbReference>
<protein>
    <recommendedName>
        <fullName evidence="5">Peptide methionine sulfoxide reductase MsrA</fullName>
        <shortName evidence="5">Protein-methionine-S-oxide reductase</shortName>
        <ecNumber evidence="5">1.8.4.11</ecNumber>
    </recommendedName>
    <alternativeName>
        <fullName evidence="5">Peptide-methionine (S)-S-oxide reductase</fullName>
        <shortName evidence="5">Peptide Met(O) reductase</shortName>
    </alternativeName>
</protein>
<dbReference type="HAMAP" id="MF_01401">
    <property type="entry name" value="MsrA"/>
    <property type="match status" value="1"/>
</dbReference>
<keyword evidence="2 5" id="KW-0560">Oxidoreductase</keyword>
<evidence type="ECO:0000256" key="3">
    <source>
        <dbReference type="ARBA" id="ARBA00047806"/>
    </source>
</evidence>
<comment type="catalytic activity">
    <reaction evidence="4 5">
        <text>[thioredoxin]-disulfide + L-methionine + H2O = L-methionine (S)-S-oxide + [thioredoxin]-dithiol</text>
        <dbReference type="Rhea" id="RHEA:19993"/>
        <dbReference type="Rhea" id="RHEA-COMP:10698"/>
        <dbReference type="Rhea" id="RHEA-COMP:10700"/>
        <dbReference type="ChEBI" id="CHEBI:15377"/>
        <dbReference type="ChEBI" id="CHEBI:29950"/>
        <dbReference type="ChEBI" id="CHEBI:50058"/>
        <dbReference type="ChEBI" id="CHEBI:57844"/>
        <dbReference type="ChEBI" id="CHEBI:58772"/>
        <dbReference type="EC" id="1.8.4.11"/>
    </reaction>
</comment>
<evidence type="ECO:0000256" key="1">
    <source>
        <dbReference type="ARBA" id="ARBA00005591"/>
    </source>
</evidence>
<dbReference type="OrthoDB" id="4174719at2"/>
<dbReference type="EMBL" id="JACJIH010000001">
    <property type="protein sequence ID" value="MBA8920650.1"/>
    <property type="molecule type" value="Genomic_DNA"/>
</dbReference>
<evidence type="ECO:0000313" key="8">
    <source>
        <dbReference type="EMBL" id="MBA8920650.1"/>
    </source>
</evidence>
<keyword evidence="9" id="KW-1185">Reference proteome</keyword>
<dbReference type="RefSeq" id="WP_058889467.1">
    <property type="nucleotide sequence ID" value="NZ_BAAAKT010000002.1"/>
</dbReference>
<dbReference type="PANTHER" id="PTHR43774:SF1">
    <property type="entry name" value="PEPTIDE METHIONINE SULFOXIDE REDUCTASE MSRA 2"/>
    <property type="match status" value="1"/>
</dbReference>
<feature type="domain" description="Peptide methionine sulphoxide reductase MsrA" evidence="6">
    <location>
        <begin position="8"/>
        <end position="157"/>
    </location>
</feature>
<evidence type="ECO:0000256" key="4">
    <source>
        <dbReference type="ARBA" id="ARBA00048782"/>
    </source>
</evidence>
<reference evidence="9" key="2">
    <citation type="submission" date="2015-12" db="EMBL/GenBank/DDBJ databases">
        <authorList>
            <person name="Nair G.R."/>
            <person name="Kaur G."/>
            <person name="Mayilraj S."/>
        </authorList>
    </citation>
    <scope>NUCLEOTIDE SEQUENCE [LARGE SCALE GENOMIC DNA]</scope>
    <source>
        <strain evidence="9">CD08_7</strain>
    </source>
</reference>
<comment type="function">
    <text evidence="5">Has an important function as a repair enzyme for proteins that have been inactivated by oxidation. Catalyzes the reversible oxidation-reduction of methionine sulfoxide in proteins to methionine.</text>
</comment>
<dbReference type="InterPro" id="IPR036509">
    <property type="entry name" value="Met_Sox_Rdtase_MsrA_sf"/>
</dbReference>
<gene>
    <name evidence="5" type="primary">msrA</name>
    <name evidence="7" type="ORF">AVL63_05160</name>
    <name evidence="8" type="ORF">HNR24_000583</name>
</gene>
<dbReference type="Proteomes" id="UP000054023">
    <property type="component" value="Unassembled WGS sequence"/>
</dbReference>
<sequence length="184" mass="20611">MDNSSKTVVLAAGCFWCLDSLARRLRGVHHVRSVYTGGSGPAIYEAVASGGTGHAEAVEISYDPEVLPDEVLYRVFFSSHDPTSLNRQGYDVGTQYRSAMFYTDQAQREEFSAAITHAQASFDRPIVTTLEPLGRVFEAEEVHQDFHAQRPDVGYCQVIIDPKVAKLRRDYASWLKPEEERSTH</sequence>
<dbReference type="Pfam" id="PF01625">
    <property type="entry name" value="PMSR"/>
    <property type="match status" value="1"/>
</dbReference>
<comment type="caution">
    <text evidence="7">The sequence shown here is derived from an EMBL/GenBank/DDBJ whole genome shotgun (WGS) entry which is preliminary data.</text>
</comment>
<name>A0A0W8IE71_9MICC</name>